<evidence type="ECO:0000313" key="3">
    <source>
        <dbReference type="Proteomes" id="UP001141806"/>
    </source>
</evidence>
<reference evidence="2" key="1">
    <citation type="journal article" date="2023" name="Plant J.">
        <title>The genome of the king protea, Protea cynaroides.</title>
        <authorList>
            <person name="Chang J."/>
            <person name="Duong T.A."/>
            <person name="Schoeman C."/>
            <person name="Ma X."/>
            <person name="Roodt D."/>
            <person name="Barker N."/>
            <person name="Li Z."/>
            <person name="Van de Peer Y."/>
            <person name="Mizrachi E."/>
        </authorList>
    </citation>
    <scope>NUCLEOTIDE SEQUENCE</scope>
    <source>
        <tissue evidence="2">Young leaves</tissue>
    </source>
</reference>
<keyword evidence="3" id="KW-1185">Reference proteome</keyword>
<gene>
    <name evidence="2" type="ORF">NE237_004242</name>
</gene>
<protein>
    <submittedName>
        <fullName evidence="2">Uncharacterized protein</fullName>
    </submittedName>
</protein>
<evidence type="ECO:0000313" key="2">
    <source>
        <dbReference type="EMBL" id="KAJ4971143.1"/>
    </source>
</evidence>
<feature type="transmembrane region" description="Helical" evidence="1">
    <location>
        <begin position="40"/>
        <end position="59"/>
    </location>
</feature>
<dbReference type="AlphaFoldDB" id="A0A9Q0QTC9"/>
<sequence>MTKNQLPRQNQQFCQLFPLMLYHARYYLLKVSVQRFSFTVAMHAIIMGPILAASGVATLSNTQRHGYPAWDGKTEGLALNPTNVNGSDKDGWKLEVKILKRSARAQYGFFVDGGGNSFSDGSPFVAVSQPLSFSFVALGEAMAFAMGNGGSSST</sequence>
<name>A0A9Q0QTC9_9MAGN</name>
<keyword evidence="1" id="KW-0812">Transmembrane</keyword>
<dbReference type="Proteomes" id="UP001141806">
    <property type="component" value="Unassembled WGS sequence"/>
</dbReference>
<keyword evidence="1" id="KW-1133">Transmembrane helix</keyword>
<evidence type="ECO:0000256" key="1">
    <source>
        <dbReference type="SAM" id="Phobius"/>
    </source>
</evidence>
<accession>A0A9Q0QTC9</accession>
<proteinExistence type="predicted"/>
<dbReference type="EMBL" id="JAMYWD010000005">
    <property type="protein sequence ID" value="KAJ4971143.1"/>
    <property type="molecule type" value="Genomic_DNA"/>
</dbReference>
<organism evidence="2 3">
    <name type="scientific">Protea cynaroides</name>
    <dbReference type="NCBI Taxonomy" id="273540"/>
    <lineage>
        <taxon>Eukaryota</taxon>
        <taxon>Viridiplantae</taxon>
        <taxon>Streptophyta</taxon>
        <taxon>Embryophyta</taxon>
        <taxon>Tracheophyta</taxon>
        <taxon>Spermatophyta</taxon>
        <taxon>Magnoliopsida</taxon>
        <taxon>Proteales</taxon>
        <taxon>Proteaceae</taxon>
        <taxon>Protea</taxon>
    </lineage>
</organism>
<comment type="caution">
    <text evidence="2">The sequence shown here is derived from an EMBL/GenBank/DDBJ whole genome shotgun (WGS) entry which is preliminary data.</text>
</comment>
<keyword evidence="1" id="KW-0472">Membrane</keyword>